<dbReference type="EMBL" id="CP076363">
    <property type="protein sequence ID" value="QWK92701.1"/>
    <property type="molecule type" value="Genomic_DNA"/>
</dbReference>
<name>A0A975PC73_9RHOB</name>
<gene>
    <name evidence="1" type="ORF">KM031_18815</name>
</gene>
<keyword evidence="1" id="KW-0614">Plasmid</keyword>
<reference evidence="1" key="1">
    <citation type="submission" date="2021-06" db="EMBL/GenBank/DDBJ databases">
        <authorList>
            <person name="Lee C.-S."/>
            <person name="Jin L."/>
        </authorList>
    </citation>
    <scope>NUCLEOTIDE SEQUENCE</scope>
    <source>
        <strain evidence="1">Con5</strain>
        <plasmid evidence="1">p2</plasmid>
    </source>
</reference>
<evidence type="ECO:0000313" key="1">
    <source>
        <dbReference type="EMBL" id="QWK92701.1"/>
    </source>
</evidence>
<dbReference type="RefSeq" id="WP_215505689.1">
    <property type="nucleotide sequence ID" value="NZ_CP076363.1"/>
</dbReference>
<accession>A0A975PC73</accession>
<proteinExistence type="predicted"/>
<keyword evidence="2" id="KW-1185">Reference proteome</keyword>
<dbReference type="Proteomes" id="UP000679352">
    <property type="component" value="Plasmid p2"/>
</dbReference>
<sequence>MMPFAFDARFLAALAAQAEAALGADHPMVRAAAMAAESPGPQQAAVLQSALDGLSNPMRDAVMQATHRQLREDLGAIWAQLPGAAQSGGMH</sequence>
<protein>
    <submittedName>
        <fullName evidence="1">Uncharacterized protein</fullName>
    </submittedName>
</protein>
<geneLocation type="plasmid" evidence="1 2">
    <name>p2</name>
</geneLocation>
<evidence type="ECO:0000313" key="2">
    <source>
        <dbReference type="Proteomes" id="UP000679352"/>
    </source>
</evidence>
<dbReference type="AlphaFoldDB" id="A0A975PC73"/>
<dbReference type="KEGG" id="gfu:KM031_18815"/>
<organism evidence="1 2">
    <name type="scientific">Gemmobacter fulvus</name>
    <dbReference type="NCBI Taxonomy" id="2840474"/>
    <lineage>
        <taxon>Bacteria</taxon>
        <taxon>Pseudomonadati</taxon>
        <taxon>Pseudomonadota</taxon>
        <taxon>Alphaproteobacteria</taxon>
        <taxon>Rhodobacterales</taxon>
        <taxon>Paracoccaceae</taxon>
        <taxon>Gemmobacter</taxon>
    </lineage>
</organism>